<accession>A0A0D3DMA8</accession>
<dbReference type="AlphaFoldDB" id="A0A0D3DMA8"/>
<dbReference type="Gramene" id="Bo8g045840.1">
    <property type="protein sequence ID" value="Bo8g045840.1"/>
    <property type="gene ID" value="Bo8g045840"/>
</dbReference>
<reference evidence="2" key="2">
    <citation type="submission" date="2015-03" db="UniProtKB">
        <authorList>
            <consortium name="EnsemblPlants"/>
        </authorList>
    </citation>
    <scope>IDENTIFICATION</scope>
</reference>
<dbReference type="Proteomes" id="UP000032141">
    <property type="component" value="Chromosome C8"/>
</dbReference>
<keyword evidence="1" id="KW-0472">Membrane</keyword>
<evidence type="ECO:0000313" key="2">
    <source>
        <dbReference type="EnsemblPlants" id="Bo8g045840.1"/>
    </source>
</evidence>
<evidence type="ECO:0000256" key="1">
    <source>
        <dbReference type="SAM" id="Phobius"/>
    </source>
</evidence>
<protein>
    <submittedName>
        <fullName evidence="2">Uncharacterized protein</fullName>
    </submittedName>
</protein>
<organism evidence="2 3">
    <name type="scientific">Brassica oleracea var. oleracea</name>
    <dbReference type="NCBI Taxonomy" id="109376"/>
    <lineage>
        <taxon>Eukaryota</taxon>
        <taxon>Viridiplantae</taxon>
        <taxon>Streptophyta</taxon>
        <taxon>Embryophyta</taxon>
        <taxon>Tracheophyta</taxon>
        <taxon>Spermatophyta</taxon>
        <taxon>Magnoliopsida</taxon>
        <taxon>eudicotyledons</taxon>
        <taxon>Gunneridae</taxon>
        <taxon>Pentapetalae</taxon>
        <taxon>rosids</taxon>
        <taxon>malvids</taxon>
        <taxon>Brassicales</taxon>
        <taxon>Brassicaceae</taxon>
        <taxon>Brassiceae</taxon>
        <taxon>Brassica</taxon>
    </lineage>
</organism>
<keyword evidence="1" id="KW-0812">Transmembrane</keyword>
<proteinExistence type="predicted"/>
<evidence type="ECO:0000313" key="3">
    <source>
        <dbReference type="Proteomes" id="UP000032141"/>
    </source>
</evidence>
<keyword evidence="3" id="KW-1185">Reference proteome</keyword>
<sequence length="127" mass="15277">MRLIFNLEVCYCVLMSGFGTRAYYTHGGLTHMEEQIMFGINNITRTCNLIKNMMARNDDFIILGLILKKERNRFTIGWRVRLRYPKHRRNSLLHRFYLMFGFVTKNLCLSLFIFDVRSMYEQLLYVT</sequence>
<feature type="transmembrane region" description="Helical" evidence="1">
    <location>
        <begin position="96"/>
        <end position="114"/>
    </location>
</feature>
<name>A0A0D3DMA8_BRAOL</name>
<dbReference type="EnsemblPlants" id="Bo8g045840.1">
    <property type="protein sequence ID" value="Bo8g045840.1"/>
    <property type="gene ID" value="Bo8g045840"/>
</dbReference>
<keyword evidence="1" id="KW-1133">Transmembrane helix</keyword>
<dbReference type="OMA" id="MEEQIMF"/>
<dbReference type="HOGENOM" id="CLU_161614_0_0_1"/>
<reference evidence="2 3" key="1">
    <citation type="journal article" date="2014" name="Genome Biol.">
        <title>Transcriptome and methylome profiling reveals relics of genome dominance in the mesopolyploid Brassica oleracea.</title>
        <authorList>
            <person name="Parkin I.A."/>
            <person name="Koh C."/>
            <person name="Tang H."/>
            <person name="Robinson S.J."/>
            <person name="Kagale S."/>
            <person name="Clarke W.E."/>
            <person name="Town C.D."/>
            <person name="Nixon J."/>
            <person name="Krishnakumar V."/>
            <person name="Bidwell S.L."/>
            <person name="Denoeud F."/>
            <person name="Belcram H."/>
            <person name="Links M.G."/>
            <person name="Just J."/>
            <person name="Clarke C."/>
            <person name="Bender T."/>
            <person name="Huebert T."/>
            <person name="Mason A.S."/>
            <person name="Pires J.C."/>
            <person name="Barker G."/>
            <person name="Moore J."/>
            <person name="Walley P.G."/>
            <person name="Manoli S."/>
            <person name="Batley J."/>
            <person name="Edwards D."/>
            <person name="Nelson M.N."/>
            <person name="Wang X."/>
            <person name="Paterson A.H."/>
            <person name="King G."/>
            <person name="Bancroft I."/>
            <person name="Chalhoub B."/>
            <person name="Sharpe A.G."/>
        </authorList>
    </citation>
    <scope>NUCLEOTIDE SEQUENCE</scope>
    <source>
        <strain evidence="2 3">cv. TO1000</strain>
    </source>
</reference>